<dbReference type="Proteomes" id="UP000269945">
    <property type="component" value="Unassembled WGS sequence"/>
</dbReference>
<protein>
    <submittedName>
        <fullName evidence="2">Uncharacterized protein</fullName>
    </submittedName>
</protein>
<accession>A0A9X9M4G7</accession>
<feature type="region of interest" description="Disordered" evidence="1">
    <location>
        <begin position="1"/>
        <end position="55"/>
    </location>
</feature>
<dbReference type="AlphaFoldDB" id="A0A9X9M4G7"/>
<evidence type="ECO:0000256" key="1">
    <source>
        <dbReference type="SAM" id="MobiDB-lite"/>
    </source>
</evidence>
<keyword evidence="3" id="KW-1185">Reference proteome</keyword>
<gene>
    <name evidence="2" type="ORF">BN2614_LOCUS5</name>
</gene>
<evidence type="ECO:0000313" key="3">
    <source>
        <dbReference type="Proteomes" id="UP000269945"/>
    </source>
</evidence>
<comment type="caution">
    <text evidence="2">The sequence shown here is derived from an EMBL/GenBank/DDBJ whole genome shotgun (WGS) entry which is preliminary data.</text>
</comment>
<proteinExistence type="predicted"/>
<dbReference type="EMBL" id="CYRY02042664">
    <property type="protein sequence ID" value="VCX36458.1"/>
    <property type="molecule type" value="Genomic_DNA"/>
</dbReference>
<reference evidence="2 3" key="1">
    <citation type="submission" date="2018-10" db="EMBL/GenBank/DDBJ databases">
        <authorList>
            <person name="Ekblom R."/>
            <person name="Jareborg N."/>
        </authorList>
    </citation>
    <scope>NUCLEOTIDE SEQUENCE [LARGE SCALE GENOMIC DNA]</scope>
    <source>
        <tissue evidence="2">Muscle</tissue>
    </source>
</reference>
<organism evidence="2 3">
    <name type="scientific">Gulo gulo</name>
    <name type="common">Wolverine</name>
    <name type="synonym">Gluton</name>
    <dbReference type="NCBI Taxonomy" id="48420"/>
    <lineage>
        <taxon>Eukaryota</taxon>
        <taxon>Metazoa</taxon>
        <taxon>Chordata</taxon>
        <taxon>Craniata</taxon>
        <taxon>Vertebrata</taxon>
        <taxon>Euteleostomi</taxon>
        <taxon>Mammalia</taxon>
        <taxon>Eutheria</taxon>
        <taxon>Laurasiatheria</taxon>
        <taxon>Carnivora</taxon>
        <taxon>Caniformia</taxon>
        <taxon>Musteloidea</taxon>
        <taxon>Mustelidae</taxon>
        <taxon>Guloninae</taxon>
        <taxon>Gulo</taxon>
    </lineage>
</organism>
<feature type="non-terminal residue" evidence="2">
    <location>
        <position position="55"/>
    </location>
</feature>
<sequence>PREAFLLLSSPTDLFPSQRVTGGQVAAGPPPSSDPPSQHWRPPLQGWHQELHRVP</sequence>
<feature type="non-terminal residue" evidence="2">
    <location>
        <position position="1"/>
    </location>
</feature>
<name>A0A9X9M4G7_GULGU</name>
<evidence type="ECO:0000313" key="2">
    <source>
        <dbReference type="EMBL" id="VCX36458.1"/>
    </source>
</evidence>